<protein>
    <recommendedName>
        <fullName evidence="7">Xylanolytic transcriptional activator regulatory domain-containing protein</fullName>
    </recommendedName>
</protein>
<feature type="compositionally biased region" description="Polar residues" evidence="6">
    <location>
        <begin position="91"/>
        <end position="121"/>
    </location>
</feature>
<keyword evidence="2" id="KW-0479">Metal-binding</keyword>
<accession>A0ABR3X8E2</accession>
<proteinExistence type="predicted"/>
<comment type="caution">
    <text evidence="8">The sequence shown here is derived from an EMBL/GenBank/DDBJ whole genome shotgun (WGS) entry which is preliminary data.</text>
</comment>
<feature type="region of interest" description="Disordered" evidence="6">
    <location>
        <begin position="651"/>
        <end position="675"/>
    </location>
</feature>
<dbReference type="SMART" id="SM00906">
    <property type="entry name" value="Fungal_trans"/>
    <property type="match status" value="1"/>
</dbReference>
<dbReference type="PANTHER" id="PTHR47338">
    <property type="entry name" value="ZN(II)2CYS6 TRANSCRIPTION FACTOR (EUROFUNG)-RELATED"/>
    <property type="match status" value="1"/>
</dbReference>
<dbReference type="InterPro" id="IPR007219">
    <property type="entry name" value="XnlR_reg_dom"/>
</dbReference>
<sequence length="838" mass="91431">MSRPQVSIDRLAPRRVTSEPREAMNCKSCRKRKVRRMIVTYATPKKRGPKTDVLEALLKRVDGLEKRLQEERTPASPVSPVKATADGHSPQDIQDGSISAATEPVSTSAEVQQSLSASRVDTSAPPHSMDGGYGASFAPTQEQTLHLQTPSLPLTVLDTFFSRIHGKPYYILDETDTRQKHKLGQLSPPLSMAIHAITISYAEPSLRSGLEYALQSKRAVDIDEPSIETLQTLILLYLSFFSHGLANCITVAIALDLHRETSSKVNLSSPEREMRRRLFWTCYILDKFGACGSKRPCLISDTSVSLRLPSSTAPGGALPTEGEMFNTGPNVHYSSDPRRKDQGATTSLIDITRILGITHRYLVAGGVKGDSHFPWHSLSNLSKIRQELDVWAAGTQGVFSSVDALFSHPESTTLLLSKLIYHLVHCLIYRPFLPIDLLELRGTGQHQSWQIGATNLCFSHSNAIAELVELGRNSPLIEWPAFVGYCVCTAGTVHVHGVHYKGQEGEVFSSSAGFLAREMQQLSWLRNIWAGVQHQRELLQQIYTSHTELVRTLATSPMRFSPVFHLEDFFDRYPGLAVEGSHMRLVDSVAEFRESVPLHSLDAHSLYLSQIGVTSSRLSQAPYQMQGQNFTIPPSGTDQRDMQQLPKDLILPSSSTTNPQSSFLQSSQQAPHASVPTADVNAFPILEELSGMQNSFTPSAFGLSTPGSLSDTLLNIAATPPSNPQYATFPFDAVRQGPVHGHDGASASMTALTPGAISQASGSHATAASDNGSSEKDPFLSLLEQLAENEQNSLGGPSELDFFLGALDGSNDVLPSSGADPGRNDDNEMHTEDDTQTV</sequence>
<dbReference type="PANTHER" id="PTHR47338:SF4">
    <property type="entry name" value="ZN(II)2CYS6 TRANSCRIPTION FACTOR (EUROFUNG)"/>
    <property type="match status" value="1"/>
</dbReference>
<evidence type="ECO:0000259" key="7">
    <source>
        <dbReference type="SMART" id="SM00906"/>
    </source>
</evidence>
<evidence type="ECO:0000256" key="1">
    <source>
        <dbReference type="ARBA" id="ARBA00004123"/>
    </source>
</evidence>
<dbReference type="InterPro" id="IPR050815">
    <property type="entry name" value="TF_fung"/>
</dbReference>
<evidence type="ECO:0000256" key="3">
    <source>
        <dbReference type="ARBA" id="ARBA00023015"/>
    </source>
</evidence>
<name>A0ABR3X8E2_9EURO</name>
<keyword evidence="4" id="KW-0804">Transcription</keyword>
<evidence type="ECO:0000256" key="2">
    <source>
        <dbReference type="ARBA" id="ARBA00022723"/>
    </source>
</evidence>
<feature type="region of interest" description="Disordered" evidence="6">
    <location>
        <begin position="1"/>
        <end position="24"/>
    </location>
</feature>
<feature type="compositionally biased region" description="Polar residues" evidence="6">
    <location>
        <begin position="757"/>
        <end position="772"/>
    </location>
</feature>
<evidence type="ECO:0000313" key="9">
    <source>
        <dbReference type="Proteomes" id="UP001583193"/>
    </source>
</evidence>
<feature type="compositionally biased region" description="Polar residues" evidence="6">
    <location>
        <begin position="652"/>
        <end position="671"/>
    </location>
</feature>
<evidence type="ECO:0000256" key="4">
    <source>
        <dbReference type="ARBA" id="ARBA00023163"/>
    </source>
</evidence>
<comment type="subcellular location">
    <subcellularLocation>
        <location evidence="1">Nucleus</location>
    </subcellularLocation>
</comment>
<dbReference type="Proteomes" id="UP001583193">
    <property type="component" value="Unassembled WGS sequence"/>
</dbReference>
<dbReference type="Pfam" id="PF04082">
    <property type="entry name" value="Fungal_trans"/>
    <property type="match status" value="1"/>
</dbReference>
<dbReference type="CDD" id="cd12148">
    <property type="entry name" value="fungal_TF_MHR"/>
    <property type="match status" value="1"/>
</dbReference>
<keyword evidence="3" id="KW-0805">Transcription regulation</keyword>
<feature type="region of interest" description="Disordered" evidence="6">
    <location>
        <begin position="757"/>
        <end position="776"/>
    </location>
</feature>
<gene>
    <name evidence="8" type="ORF">Plec18167_006817</name>
</gene>
<dbReference type="EMBL" id="JAVDPF010000025">
    <property type="protein sequence ID" value="KAL1872214.1"/>
    <property type="molecule type" value="Genomic_DNA"/>
</dbReference>
<organism evidence="8 9">
    <name type="scientific">Paecilomyces lecythidis</name>
    <dbReference type="NCBI Taxonomy" id="3004212"/>
    <lineage>
        <taxon>Eukaryota</taxon>
        <taxon>Fungi</taxon>
        <taxon>Dikarya</taxon>
        <taxon>Ascomycota</taxon>
        <taxon>Pezizomycotina</taxon>
        <taxon>Eurotiomycetes</taxon>
        <taxon>Eurotiomycetidae</taxon>
        <taxon>Eurotiales</taxon>
        <taxon>Thermoascaceae</taxon>
        <taxon>Paecilomyces</taxon>
    </lineage>
</organism>
<evidence type="ECO:0000256" key="5">
    <source>
        <dbReference type="ARBA" id="ARBA00023242"/>
    </source>
</evidence>
<feature type="compositionally biased region" description="Basic and acidic residues" evidence="6">
    <location>
        <begin position="822"/>
        <end position="838"/>
    </location>
</feature>
<evidence type="ECO:0000313" key="8">
    <source>
        <dbReference type="EMBL" id="KAL1872214.1"/>
    </source>
</evidence>
<feature type="domain" description="Xylanolytic transcriptional activator regulatory" evidence="7">
    <location>
        <begin position="241"/>
        <end position="315"/>
    </location>
</feature>
<evidence type="ECO:0000256" key="6">
    <source>
        <dbReference type="SAM" id="MobiDB-lite"/>
    </source>
</evidence>
<feature type="region of interest" description="Disordered" evidence="6">
    <location>
        <begin position="66"/>
        <end position="137"/>
    </location>
</feature>
<feature type="region of interest" description="Disordered" evidence="6">
    <location>
        <begin position="790"/>
        <end position="838"/>
    </location>
</feature>
<keyword evidence="9" id="KW-1185">Reference proteome</keyword>
<keyword evidence="5" id="KW-0539">Nucleus</keyword>
<reference evidence="8 9" key="1">
    <citation type="journal article" date="2024" name="IMA Fungus">
        <title>IMA Genome - F19 : A genome assembly and annotation guide to empower mycologists, including annotated draft genome sequences of Ceratocystis pirilliformis, Diaporthe australafricana, Fusarium ophioides, Paecilomyces lecythidis, and Sporothrix stenoceras.</title>
        <authorList>
            <person name="Aylward J."/>
            <person name="Wilson A.M."/>
            <person name="Visagie C.M."/>
            <person name="Spraker J."/>
            <person name="Barnes I."/>
            <person name="Buitendag C."/>
            <person name="Ceriani C."/>
            <person name="Del Mar Angel L."/>
            <person name="du Plessis D."/>
            <person name="Fuchs T."/>
            <person name="Gasser K."/>
            <person name="Kramer D."/>
            <person name="Li W."/>
            <person name="Munsamy K."/>
            <person name="Piso A."/>
            <person name="Price J.L."/>
            <person name="Sonnekus B."/>
            <person name="Thomas C."/>
            <person name="van der Nest A."/>
            <person name="van Dijk A."/>
            <person name="van Heerden A."/>
            <person name="van Vuuren N."/>
            <person name="Yilmaz N."/>
            <person name="Duong T.A."/>
            <person name="van der Merwe N.A."/>
            <person name="Wingfield M.J."/>
            <person name="Wingfield B.D."/>
        </authorList>
    </citation>
    <scope>NUCLEOTIDE SEQUENCE [LARGE SCALE GENOMIC DNA]</scope>
    <source>
        <strain evidence="8 9">CMW 18167</strain>
    </source>
</reference>